<accession>A0AAJ0BSG7</accession>
<comment type="caution">
    <text evidence="1">The sequence shown here is derived from an EMBL/GenBank/DDBJ whole genome shotgun (WGS) entry which is preliminary data.</text>
</comment>
<protein>
    <submittedName>
        <fullName evidence="1">Uncharacterized protein</fullName>
    </submittedName>
</protein>
<sequence>MLSGSNCRSSTARPSWLNTPRISSAIRNARWEPREGGGFIAILPASSFTGGELKTALESGFQGQYSVQLRKDEYKITLPVKLTSHNNP</sequence>
<dbReference type="RefSeq" id="XP_060278771.1">
    <property type="nucleotide sequence ID" value="XM_060429233.1"/>
</dbReference>
<proteinExistence type="predicted"/>
<dbReference type="EMBL" id="MU839036">
    <property type="protein sequence ID" value="KAK1762558.1"/>
    <property type="molecule type" value="Genomic_DNA"/>
</dbReference>
<name>A0AAJ0BSG7_9PEZI</name>
<keyword evidence="2" id="KW-1185">Reference proteome</keyword>
<dbReference type="GeneID" id="85312420"/>
<evidence type="ECO:0000313" key="1">
    <source>
        <dbReference type="EMBL" id="KAK1762558.1"/>
    </source>
</evidence>
<dbReference type="Proteomes" id="UP001244011">
    <property type="component" value="Unassembled WGS sequence"/>
</dbReference>
<evidence type="ECO:0000313" key="2">
    <source>
        <dbReference type="Proteomes" id="UP001244011"/>
    </source>
</evidence>
<reference evidence="1" key="1">
    <citation type="submission" date="2023-06" db="EMBL/GenBank/DDBJ databases">
        <title>Genome-scale phylogeny and comparative genomics of the fungal order Sordariales.</title>
        <authorList>
            <consortium name="Lawrence Berkeley National Laboratory"/>
            <person name="Hensen N."/>
            <person name="Bonometti L."/>
            <person name="Westerberg I."/>
            <person name="Brannstrom I.O."/>
            <person name="Guillou S."/>
            <person name="Cros-Aarteil S."/>
            <person name="Calhoun S."/>
            <person name="Haridas S."/>
            <person name="Kuo A."/>
            <person name="Mondo S."/>
            <person name="Pangilinan J."/>
            <person name="Riley R."/>
            <person name="Labutti K."/>
            <person name="Andreopoulos B."/>
            <person name="Lipzen A."/>
            <person name="Chen C."/>
            <person name="Yanf M."/>
            <person name="Daum C."/>
            <person name="Ng V."/>
            <person name="Clum A."/>
            <person name="Steindorff A."/>
            <person name="Ohm R."/>
            <person name="Martin F."/>
            <person name="Silar P."/>
            <person name="Natvig D."/>
            <person name="Lalanne C."/>
            <person name="Gautier V."/>
            <person name="Ament-Velasquez S.L."/>
            <person name="Kruys A."/>
            <person name="Hutchinson M.I."/>
            <person name="Powell A.J."/>
            <person name="Barry K."/>
            <person name="Miller A.N."/>
            <person name="Grigoriev I.V."/>
            <person name="Debuchy R."/>
            <person name="Gladieux P."/>
            <person name="Thoren M.H."/>
            <person name="Johannesson H."/>
        </authorList>
    </citation>
    <scope>NUCLEOTIDE SEQUENCE</scope>
    <source>
        <strain evidence="1">8032-3</strain>
    </source>
</reference>
<gene>
    <name evidence="1" type="ORF">QBC33DRAFT_551808</name>
</gene>
<organism evidence="1 2">
    <name type="scientific">Phialemonium atrogriseum</name>
    <dbReference type="NCBI Taxonomy" id="1093897"/>
    <lineage>
        <taxon>Eukaryota</taxon>
        <taxon>Fungi</taxon>
        <taxon>Dikarya</taxon>
        <taxon>Ascomycota</taxon>
        <taxon>Pezizomycotina</taxon>
        <taxon>Sordariomycetes</taxon>
        <taxon>Sordariomycetidae</taxon>
        <taxon>Cephalothecales</taxon>
        <taxon>Cephalothecaceae</taxon>
        <taxon>Phialemonium</taxon>
    </lineage>
</organism>
<dbReference type="AlphaFoldDB" id="A0AAJ0BSG7"/>